<dbReference type="PROSITE" id="PS51324">
    <property type="entry name" value="ERV_ALR"/>
    <property type="match status" value="1"/>
</dbReference>
<reference evidence="8 9" key="1">
    <citation type="submission" date="2022-12" db="EMBL/GenBank/DDBJ databases">
        <title>Chromosome-level genome of Tegillarca granosa.</title>
        <authorList>
            <person name="Kim J."/>
        </authorList>
    </citation>
    <scope>NUCLEOTIDE SEQUENCE [LARGE SCALE GENOMIC DNA]</scope>
    <source>
        <strain evidence="8">Teg-2019</strain>
        <tissue evidence="8">Adductor muscle</tissue>
    </source>
</reference>
<evidence type="ECO:0000256" key="4">
    <source>
        <dbReference type="ARBA" id="ARBA00023002"/>
    </source>
</evidence>
<evidence type="ECO:0000259" key="7">
    <source>
        <dbReference type="PROSITE" id="PS51324"/>
    </source>
</evidence>
<evidence type="ECO:0000256" key="5">
    <source>
        <dbReference type="ARBA" id="ARBA00023157"/>
    </source>
</evidence>
<dbReference type="Pfam" id="PF04777">
    <property type="entry name" value="Evr1_Alr"/>
    <property type="match status" value="1"/>
</dbReference>
<dbReference type="InterPro" id="IPR039799">
    <property type="entry name" value="ALR/ERV"/>
</dbReference>
<gene>
    <name evidence="8" type="ORF">KUTeg_017381</name>
</gene>
<dbReference type="InterPro" id="IPR017905">
    <property type="entry name" value="ERV/ALR_sulphydryl_oxidase"/>
</dbReference>
<keyword evidence="4 6" id="KW-0560">Oxidoreductase</keyword>
<keyword evidence="5" id="KW-1015">Disulfide bond</keyword>
<protein>
    <recommendedName>
        <fullName evidence="6">Sulfhydryl oxidase</fullName>
        <ecNumber evidence="6">1.8.3.2</ecNumber>
    </recommendedName>
</protein>
<organism evidence="8 9">
    <name type="scientific">Tegillarca granosa</name>
    <name type="common">Malaysian cockle</name>
    <name type="synonym">Anadara granosa</name>
    <dbReference type="NCBI Taxonomy" id="220873"/>
    <lineage>
        <taxon>Eukaryota</taxon>
        <taxon>Metazoa</taxon>
        <taxon>Spiralia</taxon>
        <taxon>Lophotrochozoa</taxon>
        <taxon>Mollusca</taxon>
        <taxon>Bivalvia</taxon>
        <taxon>Autobranchia</taxon>
        <taxon>Pteriomorphia</taxon>
        <taxon>Arcoida</taxon>
        <taxon>Arcoidea</taxon>
        <taxon>Arcidae</taxon>
        <taxon>Tegillarca</taxon>
    </lineage>
</organism>
<dbReference type="InterPro" id="IPR036774">
    <property type="entry name" value="ERV/ALR_sulphydryl_oxid_sf"/>
</dbReference>
<evidence type="ECO:0000256" key="2">
    <source>
        <dbReference type="ARBA" id="ARBA00022630"/>
    </source>
</evidence>
<dbReference type="PANTHER" id="PTHR12645">
    <property type="entry name" value="ALR/ERV"/>
    <property type="match status" value="1"/>
</dbReference>
<evidence type="ECO:0000256" key="1">
    <source>
        <dbReference type="ARBA" id="ARBA00001974"/>
    </source>
</evidence>
<dbReference type="Proteomes" id="UP001217089">
    <property type="component" value="Unassembled WGS sequence"/>
</dbReference>
<comment type="caution">
    <text evidence="8">The sequence shown here is derived from an EMBL/GenBank/DDBJ whole genome shotgun (WGS) entry which is preliminary data.</text>
</comment>
<keyword evidence="3 6" id="KW-0274">FAD</keyword>
<accession>A0ABQ9ENV7</accession>
<dbReference type="Gene3D" id="1.20.120.310">
    <property type="entry name" value="ERV/ALR sulfhydryl oxidase domain"/>
    <property type="match status" value="1"/>
</dbReference>
<evidence type="ECO:0000313" key="8">
    <source>
        <dbReference type="EMBL" id="KAJ8305070.1"/>
    </source>
</evidence>
<dbReference type="SUPFAM" id="SSF69000">
    <property type="entry name" value="FAD-dependent thiol oxidase"/>
    <property type="match status" value="1"/>
</dbReference>
<sequence>MAAYYPEKPTETEQSDMRSFIHLFLDFIPFKDNTPDTSSQENLSQWFCRLHNSVNKKLGKPEFDCSKVNERWRDGWKDGSFKIRVICACVLI</sequence>
<dbReference type="EC" id="1.8.3.2" evidence="6"/>
<dbReference type="PANTHER" id="PTHR12645:SF0">
    <property type="entry name" value="FAD-LINKED SULFHYDRYL OXIDASE ALR"/>
    <property type="match status" value="1"/>
</dbReference>
<comment type="catalytic activity">
    <reaction evidence="6">
        <text>2 R'C(R)SH + O2 = R'C(R)S-S(R)CR' + H2O2</text>
        <dbReference type="Rhea" id="RHEA:17357"/>
        <dbReference type="ChEBI" id="CHEBI:15379"/>
        <dbReference type="ChEBI" id="CHEBI:16240"/>
        <dbReference type="ChEBI" id="CHEBI:16520"/>
        <dbReference type="ChEBI" id="CHEBI:17412"/>
        <dbReference type="EC" id="1.8.3.2"/>
    </reaction>
</comment>
<evidence type="ECO:0000256" key="3">
    <source>
        <dbReference type="ARBA" id="ARBA00022827"/>
    </source>
</evidence>
<name>A0ABQ9ENV7_TEGGR</name>
<evidence type="ECO:0000256" key="6">
    <source>
        <dbReference type="RuleBase" id="RU371123"/>
    </source>
</evidence>
<comment type="cofactor">
    <cofactor evidence="1 6">
        <name>FAD</name>
        <dbReference type="ChEBI" id="CHEBI:57692"/>
    </cofactor>
</comment>
<evidence type="ECO:0000313" key="9">
    <source>
        <dbReference type="Proteomes" id="UP001217089"/>
    </source>
</evidence>
<dbReference type="EMBL" id="JARBDR010000887">
    <property type="protein sequence ID" value="KAJ8305070.1"/>
    <property type="molecule type" value="Genomic_DNA"/>
</dbReference>
<keyword evidence="2 6" id="KW-0285">Flavoprotein</keyword>
<feature type="domain" description="ERV/ALR sulfhydryl oxidase" evidence="7">
    <location>
        <begin position="1"/>
        <end position="72"/>
    </location>
</feature>
<proteinExistence type="predicted"/>
<keyword evidence="9" id="KW-1185">Reference proteome</keyword>